<keyword evidence="1" id="KW-0614">Plasmid</keyword>
<dbReference type="AlphaFoldDB" id="A0A8T8CA55"/>
<sequence>MISTNDRTKDVEDFAVLNHALIRYVEANEERTDESLVCLGYVRILTLADQAATEIALQSSDQGDDWDGTLWFERIEAIDEDSLAAALLAPGADVANVVHDWLQSFN</sequence>
<organism evidence="1 2">
    <name type="scientific">Pseudomonas syringae pv. maculicola str. ES4326</name>
    <dbReference type="NCBI Taxonomy" id="629265"/>
    <lineage>
        <taxon>Bacteria</taxon>
        <taxon>Pseudomonadati</taxon>
        <taxon>Pseudomonadota</taxon>
        <taxon>Gammaproteobacteria</taxon>
        <taxon>Pseudomonadales</taxon>
        <taxon>Pseudomonadaceae</taxon>
        <taxon>Pseudomonas</taxon>
    </lineage>
</organism>
<reference evidence="1 2" key="1">
    <citation type="journal article" date="2011" name="PLoS Pathog.">
        <title>Dynamic evolution of pathogenicity revealed by sequencing and comparative genomics of 19 Pseudomonas syringae isolates.</title>
        <authorList>
            <person name="Baltrus D.A."/>
            <person name="Nishimura M.T."/>
            <person name="Romanchuk A."/>
            <person name="Chang J.H."/>
            <person name="Mukhtar M.S."/>
            <person name="Cherkis K."/>
            <person name="Roach J."/>
            <person name="Grant S.R."/>
            <person name="Jones C.D."/>
            <person name="Dangl J.L."/>
        </authorList>
    </citation>
    <scope>NUCLEOTIDE SEQUENCE [LARGE SCALE GENOMIC DNA]</scope>
    <source>
        <strain evidence="1 2">ES4326</strain>
    </source>
</reference>
<dbReference type="Proteomes" id="UP000003811">
    <property type="component" value="Plasmid pPma4326F"/>
</dbReference>
<geneLocation type="plasmid" evidence="1 2">
    <name>pPma4326F</name>
</geneLocation>
<protein>
    <submittedName>
        <fullName evidence="1">Uncharacterized protein</fullName>
    </submittedName>
</protein>
<dbReference type="RefSeq" id="WP_007250673.1">
    <property type="nucleotide sequence ID" value="NZ_CP047261.1"/>
</dbReference>
<evidence type="ECO:0000313" key="1">
    <source>
        <dbReference type="EMBL" id="QHF00412.1"/>
    </source>
</evidence>
<gene>
    <name evidence="1" type="ORF">PMA4326_028240</name>
</gene>
<proteinExistence type="predicted"/>
<accession>A0A8T8CA55</accession>
<dbReference type="EMBL" id="CP047261">
    <property type="protein sequence ID" value="QHF00412.1"/>
    <property type="molecule type" value="Genomic_DNA"/>
</dbReference>
<name>A0A8T8CA55_PSEYM</name>
<evidence type="ECO:0000313" key="2">
    <source>
        <dbReference type="Proteomes" id="UP000003811"/>
    </source>
</evidence>